<name>A0A495IEC8_9MICO</name>
<evidence type="ECO:0008006" key="3">
    <source>
        <dbReference type="Google" id="ProtNLM"/>
    </source>
</evidence>
<dbReference type="Gene3D" id="3.40.960.10">
    <property type="entry name" value="VSR Endonuclease"/>
    <property type="match status" value="1"/>
</dbReference>
<accession>A0A495IEC8</accession>
<sequence>MRPRPLPPLLDGAPFRVADAVPSVGRERLRRADLEAPGVGLRAPVGTGLTPQSLWPALAPAQRFSHATAAALLKLPLPWRLRSGLIHVTTTGTGAVMRRRGVAGHRSVSPASIEVDGLRVSESADVFVECAGILSLDQLVALGDAVAGPESGGGRDLLVAAVARHAGGRHAVRLREALALVRENVESAKETELRLLIIRDGLPEPSCNRPVYDSRGVKIGRPDLGYPSVRLGIEYEGDHHRTDRDQWRRDIRRRERFAAAGWRTLRVTDDDLGPHSREFLGRLRSALRLDRM</sequence>
<organism evidence="1 2">
    <name type="scientific">Frondihabitans australicus</name>
    <dbReference type="NCBI Taxonomy" id="386892"/>
    <lineage>
        <taxon>Bacteria</taxon>
        <taxon>Bacillati</taxon>
        <taxon>Actinomycetota</taxon>
        <taxon>Actinomycetes</taxon>
        <taxon>Micrococcales</taxon>
        <taxon>Microbacteriaceae</taxon>
        <taxon>Frondihabitans</taxon>
    </lineage>
</organism>
<dbReference type="SUPFAM" id="SSF52980">
    <property type="entry name" value="Restriction endonuclease-like"/>
    <property type="match status" value="1"/>
</dbReference>
<protein>
    <recommendedName>
        <fullName evidence="3">DUF559 domain-containing protein</fullName>
    </recommendedName>
</protein>
<dbReference type="EMBL" id="RBKS01000001">
    <property type="protein sequence ID" value="RKR74353.1"/>
    <property type="molecule type" value="Genomic_DNA"/>
</dbReference>
<dbReference type="Proteomes" id="UP000280008">
    <property type="component" value="Unassembled WGS sequence"/>
</dbReference>
<dbReference type="OrthoDB" id="3173471at2"/>
<evidence type="ECO:0000313" key="2">
    <source>
        <dbReference type="Proteomes" id="UP000280008"/>
    </source>
</evidence>
<dbReference type="InterPro" id="IPR011335">
    <property type="entry name" value="Restrct_endonuc-II-like"/>
</dbReference>
<reference evidence="1 2" key="1">
    <citation type="submission" date="2018-10" db="EMBL/GenBank/DDBJ databases">
        <title>Sequencing the genomes of 1000 actinobacteria strains.</title>
        <authorList>
            <person name="Klenk H.-P."/>
        </authorList>
    </citation>
    <scope>NUCLEOTIDE SEQUENCE [LARGE SCALE GENOMIC DNA]</scope>
    <source>
        <strain evidence="1 2">DSM 17894</strain>
    </source>
</reference>
<proteinExistence type="predicted"/>
<evidence type="ECO:0000313" key="1">
    <source>
        <dbReference type="EMBL" id="RKR74353.1"/>
    </source>
</evidence>
<comment type="caution">
    <text evidence="1">The sequence shown here is derived from an EMBL/GenBank/DDBJ whole genome shotgun (WGS) entry which is preliminary data.</text>
</comment>
<dbReference type="AlphaFoldDB" id="A0A495IEC8"/>
<keyword evidence="2" id="KW-1185">Reference proteome</keyword>
<dbReference type="RefSeq" id="WP_147430108.1">
    <property type="nucleotide sequence ID" value="NZ_RBKS01000001.1"/>
</dbReference>
<gene>
    <name evidence="1" type="ORF">C8E83_1464</name>
</gene>